<dbReference type="Gene3D" id="3.40.50.300">
    <property type="entry name" value="P-loop containing nucleotide triphosphate hydrolases"/>
    <property type="match status" value="1"/>
</dbReference>
<evidence type="ECO:0000256" key="1">
    <source>
        <dbReference type="SAM" id="Coils"/>
    </source>
</evidence>
<dbReference type="SUPFAM" id="SSF52540">
    <property type="entry name" value="P-loop containing nucleoside triphosphate hydrolases"/>
    <property type="match status" value="1"/>
</dbReference>
<keyword evidence="3" id="KW-0540">Nuclease</keyword>
<dbReference type="PANTHER" id="PTHR32114:SF2">
    <property type="entry name" value="ABC TRANSPORTER ABCH.3"/>
    <property type="match status" value="1"/>
</dbReference>
<reference evidence="3 4" key="1">
    <citation type="submission" date="2019-03" db="EMBL/GenBank/DDBJ databases">
        <title>Draft Genome Sequence of Massilia arenosa sp. nov., a Novel Massilia Species Isolated from a Sandy-loam Maize Soil.</title>
        <authorList>
            <person name="Raths R."/>
            <person name="Peta V."/>
            <person name="Bucking H."/>
        </authorList>
    </citation>
    <scope>NUCLEOTIDE SEQUENCE [LARGE SCALE GENOMIC DNA]</scope>
    <source>
        <strain evidence="3 4">MC02</strain>
    </source>
</reference>
<dbReference type="AlphaFoldDB" id="A0A4Y9S4Y1"/>
<accession>A0A4Y9S4Y1</accession>
<gene>
    <name evidence="3" type="ORF">E4L96_16655</name>
</gene>
<keyword evidence="1" id="KW-0175">Coiled coil</keyword>
<keyword evidence="3" id="KW-0269">Exonuclease</keyword>
<sequence length="460" mass="49807">MKILRIGGKNLASLAAEFSVDFENGTLGSAGLFAICGPTGAGKSTLLDALCLALYDATPRLLKTGRNASTLPDVGSDMVSTYDPRTLLRRGAAEGYAEVDFVGSDGQRYRSRWSVRRAYSKATGGLQASSITLHKLPELAAIGRKKNETMQEIVQRVGLTFEQFTRAVLLAQNEFSAFLKSDEGERGELLETLTGTTVYTTLSKRAFERYKLEQGKLQTLSARLSDQVPLDPEARAALEAHLVTGTAQLSALEARKQELDAHWRWHQEDARLAAHVTDGETALAAARAAHAEAEPRRQHLALTEAVQPARALLAERARLEEENRKLADQVSAARQYAERTGTKAADAAAGIAAAQDALAKAEAEQRDAAPLLDQAKALDAQIGALATAGGKVQAEVRHVEEQMAEAVENLTGMSSRRAALVERQAERTRWFEAHAGEQALSQQWARWEKVLGQAAAAMQD</sequence>
<dbReference type="PANTHER" id="PTHR32114">
    <property type="entry name" value="ABC TRANSPORTER ABCH.3"/>
    <property type="match status" value="1"/>
</dbReference>
<evidence type="ECO:0000313" key="3">
    <source>
        <dbReference type="EMBL" id="TFW16242.1"/>
    </source>
</evidence>
<dbReference type="RefSeq" id="WP_167758720.1">
    <property type="nucleotide sequence ID" value="NZ_SPVF01000217.1"/>
</dbReference>
<protein>
    <submittedName>
        <fullName evidence="3">Exonuclease SbcC</fullName>
    </submittedName>
</protein>
<dbReference type="GO" id="GO:0004527">
    <property type="term" value="F:exonuclease activity"/>
    <property type="evidence" value="ECO:0007669"/>
    <property type="project" value="UniProtKB-KW"/>
</dbReference>
<keyword evidence="3" id="KW-0378">Hydrolase</keyword>
<dbReference type="InterPro" id="IPR038729">
    <property type="entry name" value="Rad50/SbcC_AAA"/>
</dbReference>
<organism evidence="3 4">
    <name type="scientific">Zemynaea arenosa</name>
    <dbReference type="NCBI Taxonomy" id="2561931"/>
    <lineage>
        <taxon>Bacteria</taxon>
        <taxon>Pseudomonadati</taxon>
        <taxon>Pseudomonadota</taxon>
        <taxon>Betaproteobacteria</taxon>
        <taxon>Burkholderiales</taxon>
        <taxon>Oxalobacteraceae</taxon>
        <taxon>Telluria group</taxon>
        <taxon>Zemynaea</taxon>
    </lineage>
</organism>
<evidence type="ECO:0000313" key="4">
    <source>
        <dbReference type="Proteomes" id="UP000298438"/>
    </source>
</evidence>
<dbReference type="GO" id="GO:0006302">
    <property type="term" value="P:double-strand break repair"/>
    <property type="evidence" value="ECO:0007669"/>
    <property type="project" value="InterPro"/>
</dbReference>
<comment type="caution">
    <text evidence="3">The sequence shown here is derived from an EMBL/GenBank/DDBJ whole genome shotgun (WGS) entry which is preliminary data.</text>
</comment>
<dbReference type="GO" id="GO:0016887">
    <property type="term" value="F:ATP hydrolysis activity"/>
    <property type="evidence" value="ECO:0007669"/>
    <property type="project" value="InterPro"/>
</dbReference>
<dbReference type="InterPro" id="IPR027417">
    <property type="entry name" value="P-loop_NTPase"/>
</dbReference>
<dbReference type="Pfam" id="PF13476">
    <property type="entry name" value="AAA_23"/>
    <property type="match status" value="1"/>
</dbReference>
<evidence type="ECO:0000259" key="2">
    <source>
        <dbReference type="Pfam" id="PF13476"/>
    </source>
</evidence>
<feature type="non-terminal residue" evidence="3">
    <location>
        <position position="460"/>
    </location>
</feature>
<feature type="coiled-coil region" evidence="1">
    <location>
        <begin position="309"/>
        <end position="364"/>
    </location>
</feature>
<keyword evidence="4" id="KW-1185">Reference proteome</keyword>
<proteinExistence type="predicted"/>
<feature type="domain" description="Rad50/SbcC-type AAA" evidence="2">
    <location>
        <begin position="9"/>
        <end position="223"/>
    </location>
</feature>
<dbReference type="EMBL" id="SPVF01000217">
    <property type="protein sequence ID" value="TFW16242.1"/>
    <property type="molecule type" value="Genomic_DNA"/>
</dbReference>
<dbReference type="Proteomes" id="UP000298438">
    <property type="component" value="Unassembled WGS sequence"/>
</dbReference>
<name>A0A4Y9S4Y1_9BURK</name>